<dbReference type="InterPro" id="IPR008708">
    <property type="entry name" value="Neisseria_TspB"/>
</dbReference>
<evidence type="ECO:0000256" key="1">
    <source>
        <dbReference type="SAM" id="MobiDB-lite"/>
    </source>
</evidence>
<gene>
    <name evidence="3" type="ORF">A7P90_07285</name>
</gene>
<feature type="compositionally biased region" description="Polar residues" evidence="1">
    <location>
        <begin position="388"/>
        <end position="408"/>
    </location>
</feature>
<proteinExistence type="predicted"/>
<keyword evidence="2" id="KW-0812">Transmembrane</keyword>
<evidence type="ECO:0000313" key="4">
    <source>
        <dbReference type="Proteomes" id="UP000077589"/>
    </source>
</evidence>
<feature type="compositionally biased region" description="Polar residues" evidence="1">
    <location>
        <begin position="177"/>
        <end position="187"/>
    </location>
</feature>
<evidence type="ECO:0000313" key="3">
    <source>
        <dbReference type="EMBL" id="OAM18715.1"/>
    </source>
</evidence>
<evidence type="ECO:0000256" key="2">
    <source>
        <dbReference type="SAM" id="Phobius"/>
    </source>
</evidence>
<dbReference type="EMBL" id="LXSG01000033">
    <property type="protein sequence ID" value="OAM18715.1"/>
    <property type="molecule type" value="Genomic_DNA"/>
</dbReference>
<comment type="caution">
    <text evidence="3">The sequence shown here is derived from an EMBL/GenBank/DDBJ whole genome shotgun (WGS) entry which is preliminary data.</text>
</comment>
<accession>A0A1A9RKR1</accession>
<feature type="region of interest" description="Disordered" evidence="1">
    <location>
        <begin position="170"/>
        <end position="193"/>
    </location>
</feature>
<protein>
    <recommendedName>
        <fullName evidence="5">TspB protein</fullName>
    </recommendedName>
</protein>
<dbReference type="AlphaFoldDB" id="A0A1A9RKR1"/>
<feature type="compositionally biased region" description="Basic and acidic residues" evidence="1">
    <location>
        <begin position="409"/>
        <end position="421"/>
    </location>
</feature>
<evidence type="ECO:0008006" key="5">
    <source>
        <dbReference type="Google" id="ProtNLM"/>
    </source>
</evidence>
<organism evidence="3 4">
    <name type="scientific">Eikenella corrodens</name>
    <dbReference type="NCBI Taxonomy" id="539"/>
    <lineage>
        <taxon>Bacteria</taxon>
        <taxon>Pseudomonadati</taxon>
        <taxon>Pseudomonadota</taxon>
        <taxon>Betaproteobacteria</taxon>
        <taxon>Neisseriales</taxon>
        <taxon>Neisseriaceae</taxon>
        <taxon>Eikenella</taxon>
    </lineage>
</organism>
<reference evidence="4" key="1">
    <citation type="submission" date="2016-05" db="EMBL/GenBank/DDBJ databases">
        <title>Draft genome of Corynebacterium afermentans subsp. afermentans LCDC 88199T.</title>
        <authorList>
            <person name="Bernier A.-M."/>
            <person name="Bernard K."/>
        </authorList>
    </citation>
    <scope>NUCLEOTIDE SEQUENCE [LARGE SCALE GENOMIC DNA]</scope>
    <source>
        <strain evidence="4">NML04-0072</strain>
    </source>
</reference>
<dbReference type="Pfam" id="PF05616">
    <property type="entry name" value="Neisseria_TspB"/>
    <property type="match status" value="1"/>
</dbReference>
<keyword evidence="2" id="KW-0472">Membrane</keyword>
<feature type="transmembrane region" description="Helical" evidence="2">
    <location>
        <begin position="496"/>
        <end position="513"/>
    </location>
</feature>
<name>A0A1A9RKR1_EIKCO</name>
<keyword evidence="2" id="KW-1133">Transmembrane helix</keyword>
<feature type="region of interest" description="Disordered" evidence="1">
    <location>
        <begin position="388"/>
        <end position="425"/>
    </location>
</feature>
<dbReference type="NCBIfam" id="NF041109">
    <property type="entry name" value="VF_TspB_C_term"/>
    <property type="match status" value="1"/>
</dbReference>
<dbReference type="Proteomes" id="UP000077589">
    <property type="component" value="Unassembled WGS sequence"/>
</dbReference>
<sequence>MHTLATAGNGQVISGRVNGVGYSWDTNGTTIKVDRFQNVNRGAGGLTGYKTNPVNLYDNYGNVARGQIQTQTNLGQTSTVAKAGAALYGAQVIGSAAKHQGPAVGEALGRGDYTTAAQRSFEGVLQGMRDTGDSVLFGGISGVESAINAYHNAKNPSNAAEALAQASAQKAEETAKRMQQQYEQSSGFRDYLPQANGQPKTYPKFIYAKSGVLAGGVFFLPPGWNGSSSGGYYGQIRFPLSADQWFTVGTPCNQCEFGSYETIKTDPKNYDQYRDLVQKGVAQAQPQPTIEDFLLTQAEAQNVLAKYMEQMLNDNNRNHTELMNALWAGGGLNPGNTQSMVMGSPGDNTFLTEPYTPVGSNQAQQTQFTINNNGTVTQTIVQRPDLAANTSQAPTRAEVGQQQSQQDTRPAKSDSTAEKPDICAQNPNSMMCAPMGNMDYQDIVLPQQNINIALSPLHIFNTDAACPAPTSFNIAGTSQSLSYEPMCDTARKARPFVIMMAMTAAFLMVFSALNRR</sequence>